<comment type="caution">
    <text evidence="3">The sequence shown here is derived from an EMBL/GenBank/DDBJ whole genome shotgun (WGS) entry which is preliminary data.</text>
</comment>
<sequence length="127" mass="14546">MTTKLLRLFQLALLVMAFLSPSVTYAKALCPMLNAPSIQACVDDKIAQVVDELSINIAQIHQLYKNAPDKLTSFDRAQQTWDAYRKLQCLSVYQHWQGDEIADLMTASCAIELGRQRNQFLRQHYLQ</sequence>
<evidence type="ECO:0000256" key="1">
    <source>
        <dbReference type="SAM" id="SignalP"/>
    </source>
</evidence>
<name>A0A7C1ZQA2_9GAMM</name>
<evidence type="ECO:0000259" key="2">
    <source>
        <dbReference type="Pfam" id="PF07007"/>
    </source>
</evidence>
<feature type="signal peptide" evidence="1">
    <location>
        <begin position="1"/>
        <end position="26"/>
    </location>
</feature>
<reference evidence="3" key="1">
    <citation type="journal article" date="2020" name="mSystems">
        <title>Genome- and Community-Level Interaction Insights into Carbon Utilization and Element Cycling Functions of Hydrothermarchaeota in Hydrothermal Sediment.</title>
        <authorList>
            <person name="Zhou Z."/>
            <person name="Liu Y."/>
            <person name="Xu W."/>
            <person name="Pan J."/>
            <person name="Luo Z.H."/>
            <person name="Li M."/>
        </authorList>
    </citation>
    <scope>NUCLEOTIDE SEQUENCE [LARGE SCALE GENOMIC DNA]</scope>
    <source>
        <strain evidence="3">HyVt-380</strain>
    </source>
</reference>
<dbReference type="Gene3D" id="1.20.1270.180">
    <property type="match status" value="1"/>
</dbReference>
<evidence type="ECO:0000313" key="3">
    <source>
        <dbReference type="EMBL" id="HEC73045.1"/>
    </source>
</evidence>
<dbReference type="EMBL" id="DRHY01000041">
    <property type="protein sequence ID" value="HEC73045.1"/>
    <property type="molecule type" value="Genomic_DNA"/>
</dbReference>
<keyword evidence="1" id="KW-0732">Signal</keyword>
<proteinExistence type="predicted"/>
<organism evidence="3">
    <name type="scientific">Methylophaga aminisulfidivorans</name>
    <dbReference type="NCBI Taxonomy" id="230105"/>
    <lineage>
        <taxon>Bacteria</taxon>
        <taxon>Pseudomonadati</taxon>
        <taxon>Pseudomonadota</taxon>
        <taxon>Gammaproteobacteria</taxon>
        <taxon>Thiotrichales</taxon>
        <taxon>Piscirickettsiaceae</taxon>
        <taxon>Methylophaga</taxon>
    </lineage>
</organism>
<dbReference type="InterPro" id="IPR009739">
    <property type="entry name" value="LprI-like_N"/>
</dbReference>
<dbReference type="AlphaFoldDB" id="A0A7C1ZQA2"/>
<feature type="domain" description="Lysozyme inhibitor LprI-like N-terminal" evidence="2">
    <location>
        <begin position="37"/>
        <end position="121"/>
    </location>
</feature>
<accession>A0A7C1ZQA2</accession>
<dbReference type="Pfam" id="PF07007">
    <property type="entry name" value="LprI"/>
    <property type="match status" value="1"/>
</dbReference>
<feature type="chain" id="PRO_5028273788" evidence="1">
    <location>
        <begin position="27"/>
        <end position="127"/>
    </location>
</feature>
<gene>
    <name evidence="3" type="ORF">ENI26_01595</name>
</gene>
<protein>
    <submittedName>
        <fullName evidence="3">DUF1311 domain-containing protein</fullName>
    </submittedName>
</protein>
<dbReference type="Proteomes" id="UP000886384">
    <property type="component" value="Unassembled WGS sequence"/>
</dbReference>